<name>A0A4R6JX95_9ACTN</name>
<sequence>MPRYLNLDSSPVYSPSSAETFEDAVGRARELGFTDVITHWPRESGWYAGDEKALESVASRLPRLRLS</sequence>
<evidence type="ECO:0008006" key="3">
    <source>
        <dbReference type="Google" id="ProtNLM"/>
    </source>
</evidence>
<organism evidence="1 2">
    <name type="scientific">Paractinoplanes brasiliensis</name>
    <dbReference type="NCBI Taxonomy" id="52695"/>
    <lineage>
        <taxon>Bacteria</taxon>
        <taxon>Bacillati</taxon>
        <taxon>Actinomycetota</taxon>
        <taxon>Actinomycetes</taxon>
        <taxon>Micromonosporales</taxon>
        <taxon>Micromonosporaceae</taxon>
        <taxon>Paractinoplanes</taxon>
    </lineage>
</organism>
<keyword evidence="2" id="KW-1185">Reference proteome</keyword>
<dbReference type="Proteomes" id="UP000294901">
    <property type="component" value="Unassembled WGS sequence"/>
</dbReference>
<dbReference type="EMBL" id="SNWR01000001">
    <property type="protein sequence ID" value="TDO41414.1"/>
    <property type="molecule type" value="Genomic_DNA"/>
</dbReference>
<dbReference type="AlphaFoldDB" id="A0A4R6JX95"/>
<gene>
    <name evidence="1" type="ORF">C8E87_5146</name>
</gene>
<evidence type="ECO:0000313" key="2">
    <source>
        <dbReference type="Proteomes" id="UP000294901"/>
    </source>
</evidence>
<protein>
    <recommendedName>
        <fullName evidence="3">Luciferase-like monooxygenase</fullName>
    </recommendedName>
</protein>
<comment type="caution">
    <text evidence="1">The sequence shown here is derived from an EMBL/GenBank/DDBJ whole genome shotgun (WGS) entry which is preliminary data.</text>
</comment>
<proteinExistence type="predicted"/>
<evidence type="ECO:0000313" key="1">
    <source>
        <dbReference type="EMBL" id="TDO41414.1"/>
    </source>
</evidence>
<reference evidence="1 2" key="1">
    <citation type="submission" date="2019-03" db="EMBL/GenBank/DDBJ databases">
        <title>Sequencing the genomes of 1000 actinobacteria strains.</title>
        <authorList>
            <person name="Klenk H.-P."/>
        </authorList>
    </citation>
    <scope>NUCLEOTIDE SEQUENCE [LARGE SCALE GENOMIC DNA]</scope>
    <source>
        <strain evidence="1 2">DSM 43805</strain>
    </source>
</reference>
<accession>A0A4R6JX95</accession>